<dbReference type="InterPro" id="IPR000719">
    <property type="entry name" value="Prot_kinase_dom"/>
</dbReference>
<evidence type="ECO:0000313" key="9">
    <source>
        <dbReference type="EMBL" id="CAD8100047.1"/>
    </source>
</evidence>
<comment type="caution">
    <text evidence="9">The sequence shown here is derived from an EMBL/GenBank/DDBJ whole genome shotgun (WGS) entry which is preliminary data.</text>
</comment>
<organism evidence="9 10">
    <name type="scientific">Paramecium sonneborni</name>
    <dbReference type="NCBI Taxonomy" id="65129"/>
    <lineage>
        <taxon>Eukaryota</taxon>
        <taxon>Sar</taxon>
        <taxon>Alveolata</taxon>
        <taxon>Ciliophora</taxon>
        <taxon>Intramacronucleata</taxon>
        <taxon>Oligohymenophorea</taxon>
        <taxon>Peniculida</taxon>
        <taxon>Parameciidae</taxon>
        <taxon>Paramecium</taxon>
    </lineage>
</organism>
<dbReference type="PANTHER" id="PTHR24350">
    <property type="entry name" value="SERINE/THREONINE-PROTEIN KINASE IAL-RELATED"/>
    <property type="match status" value="1"/>
</dbReference>
<evidence type="ECO:0000256" key="7">
    <source>
        <dbReference type="PROSITE-ProRule" id="PRU10141"/>
    </source>
</evidence>
<evidence type="ECO:0000256" key="4">
    <source>
        <dbReference type="ARBA" id="ARBA00022777"/>
    </source>
</evidence>
<sequence>MFQRNLIQFPIFLIKTLLNLQILLAIYNTYPYKPIKKQNLLEYCSQISDRVEKISKIQKILNSQEKKFILKFKDPYGIFTQQITQVLRRYQSKFFVNQKAQIKLVDRIFSFRSDSLQNEQIMNQMSLFIRVLDQLSKIFIFLFIELSLSLLIFQKKTKMLKQIKLSKSESNDSVTQSFLANVEKNKQNKTDTINIYDLNSIKLQADVILKNIENQINICSLWKSQKGQHVSLNTTQNTGIQQSKRQWSSSLNKKIQQPRPFSALSGIAPRNKLAELNKEKEIIEPQQQIIEKIQQTQKPKSALDLNQLCNQQLIMGNFKLETILGSGSFAMVRLGIDKNTKEKYAIKIYEKIKLNDSQKMNNVKREISILKRIEHQNIIKLFWAIEDKKSQWNIFPRNLWLLIQSLSQIEFYQKENAQIYFIKLLWQQNICMI</sequence>
<name>A0A8S1P9Y6_9CILI</name>
<dbReference type="PROSITE" id="PS00107">
    <property type="entry name" value="PROTEIN_KINASE_ATP"/>
    <property type="match status" value="1"/>
</dbReference>
<dbReference type="PROSITE" id="PS50011">
    <property type="entry name" value="PROTEIN_KINASE_DOM"/>
    <property type="match status" value="1"/>
</dbReference>
<proteinExistence type="predicted"/>
<dbReference type="GO" id="GO:0004674">
    <property type="term" value="F:protein serine/threonine kinase activity"/>
    <property type="evidence" value="ECO:0007669"/>
    <property type="project" value="UniProtKB-KW"/>
</dbReference>
<dbReference type="AlphaFoldDB" id="A0A8S1P9Y6"/>
<keyword evidence="3 6" id="KW-0547">Nucleotide-binding</keyword>
<keyword evidence="4" id="KW-0418">Kinase</keyword>
<evidence type="ECO:0000256" key="1">
    <source>
        <dbReference type="ARBA" id="ARBA00022527"/>
    </source>
</evidence>
<dbReference type="GO" id="GO:0005524">
    <property type="term" value="F:ATP binding"/>
    <property type="evidence" value="ECO:0007669"/>
    <property type="project" value="UniProtKB-UniRule"/>
</dbReference>
<evidence type="ECO:0000256" key="3">
    <source>
        <dbReference type="ARBA" id="ARBA00022741"/>
    </source>
</evidence>
<dbReference type="EMBL" id="CAJJDN010000073">
    <property type="protein sequence ID" value="CAD8100047.1"/>
    <property type="molecule type" value="Genomic_DNA"/>
</dbReference>
<evidence type="ECO:0000256" key="5">
    <source>
        <dbReference type="ARBA" id="ARBA00022840"/>
    </source>
</evidence>
<evidence type="ECO:0000256" key="2">
    <source>
        <dbReference type="ARBA" id="ARBA00022679"/>
    </source>
</evidence>
<evidence type="ECO:0000313" key="10">
    <source>
        <dbReference type="Proteomes" id="UP000692954"/>
    </source>
</evidence>
<keyword evidence="2" id="KW-0808">Transferase</keyword>
<reference evidence="9" key="1">
    <citation type="submission" date="2021-01" db="EMBL/GenBank/DDBJ databases">
        <authorList>
            <consortium name="Genoscope - CEA"/>
            <person name="William W."/>
        </authorList>
    </citation>
    <scope>NUCLEOTIDE SEQUENCE</scope>
</reference>
<feature type="binding site" evidence="6 7">
    <location>
        <position position="347"/>
    </location>
    <ligand>
        <name>ATP</name>
        <dbReference type="ChEBI" id="CHEBI:30616"/>
    </ligand>
</feature>
<feature type="domain" description="Protein kinase" evidence="8">
    <location>
        <begin position="318"/>
        <end position="433"/>
    </location>
</feature>
<dbReference type="Proteomes" id="UP000692954">
    <property type="component" value="Unassembled WGS sequence"/>
</dbReference>
<keyword evidence="10" id="KW-1185">Reference proteome</keyword>
<keyword evidence="1" id="KW-0723">Serine/threonine-protein kinase</keyword>
<dbReference type="InterPro" id="IPR017441">
    <property type="entry name" value="Protein_kinase_ATP_BS"/>
</dbReference>
<accession>A0A8S1P9Y6</accession>
<dbReference type="InterPro" id="IPR030616">
    <property type="entry name" value="Aur-like"/>
</dbReference>
<keyword evidence="5 6" id="KW-0067">ATP-binding</keyword>
<dbReference type="Pfam" id="PF00069">
    <property type="entry name" value="Pkinase"/>
    <property type="match status" value="1"/>
</dbReference>
<evidence type="ECO:0000256" key="6">
    <source>
        <dbReference type="PIRSR" id="PIRSR630616-2"/>
    </source>
</evidence>
<protein>
    <recommendedName>
        <fullName evidence="8">Protein kinase domain-containing protein</fullName>
    </recommendedName>
</protein>
<gene>
    <name evidence="9" type="ORF">PSON_ATCC_30995.1.T0730041</name>
</gene>
<evidence type="ECO:0000259" key="8">
    <source>
        <dbReference type="PROSITE" id="PS50011"/>
    </source>
</evidence>